<keyword evidence="4" id="KW-1185">Reference proteome</keyword>
<dbReference type="InterPro" id="IPR017850">
    <property type="entry name" value="Alkaline_phosphatase_core_sf"/>
</dbReference>
<name>A0A8J4DJQ5_9ACTN</name>
<feature type="transmembrane region" description="Helical" evidence="1">
    <location>
        <begin position="65"/>
        <end position="83"/>
    </location>
</feature>
<keyword evidence="1" id="KW-0812">Transmembrane</keyword>
<gene>
    <name evidence="3" type="ORF">Sya03_29060</name>
</gene>
<sequence>MSFVTRLRRPLGWLLTILAAALVVAILVAPNRYGRLGVAAFLRIPIEGIAAAALLVVLPRRPRRIVAVLLGAAVGVLGLVKVADMGFYESFARSFDPVLDWGLLDDGFNFLTDAVGRGGAIGVAIGAALLVAGVVTLCALAMLRLSTVLVSHDRVARRGIAAAAAAWAVLAVAGVVVLPGRPVASDSSANLAFGRLLGVKAGLHDRQAFADAAAVDAFRGTRDADMLTALRGKDVVFAFIESYGRDAVEDPEFAPQVGAVLDDGTRRLAAAGYASRAGWLTSSTFGGYSWFAHSTFHSGLKVSNQQRYRTLVASDRQTLPSMFRRAGWETVGMEPNNTYAWPEGDFYGYDRVHDSRNIGYRGPKFSWSAMPDQFTLAAFERLERGRAGRGPLMAEVSLSSSHTPWAPIPQFIDWSAVGDGSVYGPMAAAGPTATEIWKDKKRVRAEYRRSIEYSLTSLVSYVEHYGDDDLVLVILGDHQPNATVTGDGASHDVPITLISRDPAVTGRIASWGWDDGLKPGRRAPVWPMEDFRDRFLTAYGSRPADGSLAAPR</sequence>
<evidence type="ECO:0000256" key="1">
    <source>
        <dbReference type="SAM" id="Phobius"/>
    </source>
</evidence>
<feature type="transmembrane region" description="Helical" evidence="1">
    <location>
        <begin position="155"/>
        <end position="178"/>
    </location>
</feature>
<dbReference type="AlphaFoldDB" id="A0A8J4DJQ5"/>
<accession>A0A8J4DJQ5</accession>
<evidence type="ECO:0000259" key="2">
    <source>
        <dbReference type="Pfam" id="PF00884"/>
    </source>
</evidence>
<keyword evidence="1" id="KW-1133">Transmembrane helix</keyword>
<dbReference type="Gene3D" id="3.40.720.10">
    <property type="entry name" value="Alkaline Phosphatase, subunit A"/>
    <property type="match status" value="1"/>
</dbReference>
<dbReference type="Proteomes" id="UP000652013">
    <property type="component" value="Unassembled WGS sequence"/>
</dbReference>
<reference evidence="3" key="1">
    <citation type="submission" date="2021-01" db="EMBL/GenBank/DDBJ databases">
        <title>Whole genome shotgun sequence of Spirilliplanes yamanashiensis NBRC 15828.</title>
        <authorList>
            <person name="Komaki H."/>
            <person name="Tamura T."/>
        </authorList>
    </citation>
    <scope>NUCLEOTIDE SEQUENCE</scope>
    <source>
        <strain evidence="3">NBRC 15828</strain>
    </source>
</reference>
<dbReference type="Pfam" id="PF00884">
    <property type="entry name" value="Sulfatase"/>
    <property type="match status" value="1"/>
</dbReference>
<dbReference type="EMBL" id="BOOY01000022">
    <property type="protein sequence ID" value="GIJ03554.1"/>
    <property type="molecule type" value="Genomic_DNA"/>
</dbReference>
<proteinExistence type="predicted"/>
<dbReference type="InterPro" id="IPR000917">
    <property type="entry name" value="Sulfatase_N"/>
</dbReference>
<keyword evidence="1" id="KW-0472">Membrane</keyword>
<dbReference type="SUPFAM" id="SSF53649">
    <property type="entry name" value="Alkaline phosphatase-like"/>
    <property type="match status" value="1"/>
</dbReference>
<evidence type="ECO:0000313" key="4">
    <source>
        <dbReference type="Proteomes" id="UP000652013"/>
    </source>
</evidence>
<evidence type="ECO:0000313" key="3">
    <source>
        <dbReference type="EMBL" id="GIJ03554.1"/>
    </source>
</evidence>
<feature type="transmembrane region" description="Helical" evidence="1">
    <location>
        <begin position="120"/>
        <end position="143"/>
    </location>
</feature>
<comment type="caution">
    <text evidence="3">The sequence shown here is derived from an EMBL/GenBank/DDBJ whole genome shotgun (WGS) entry which is preliminary data.</text>
</comment>
<organism evidence="3 4">
    <name type="scientific">Spirilliplanes yamanashiensis</name>
    <dbReference type="NCBI Taxonomy" id="42233"/>
    <lineage>
        <taxon>Bacteria</taxon>
        <taxon>Bacillati</taxon>
        <taxon>Actinomycetota</taxon>
        <taxon>Actinomycetes</taxon>
        <taxon>Micromonosporales</taxon>
        <taxon>Micromonosporaceae</taxon>
        <taxon>Spirilliplanes</taxon>
    </lineage>
</organism>
<feature type="transmembrane region" description="Helical" evidence="1">
    <location>
        <begin position="12"/>
        <end position="30"/>
    </location>
</feature>
<feature type="domain" description="Sulfatase N-terminal" evidence="2">
    <location>
        <begin position="277"/>
        <end position="482"/>
    </location>
</feature>
<feature type="transmembrane region" description="Helical" evidence="1">
    <location>
        <begin position="36"/>
        <end position="58"/>
    </location>
</feature>
<dbReference type="RefSeq" id="WP_239107512.1">
    <property type="nucleotide sequence ID" value="NZ_BAAAGJ010000022.1"/>
</dbReference>
<protein>
    <recommendedName>
        <fullName evidence="2">Sulfatase N-terminal domain-containing protein</fullName>
    </recommendedName>
</protein>